<evidence type="ECO:0000256" key="1">
    <source>
        <dbReference type="SAM" id="MobiDB-lite"/>
    </source>
</evidence>
<evidence type="ECO:0000313" key="3">
    <source>
        <dbReference type="Proteomes" id="UP000036987"/>
    </source>
</evidence>
<dbReference type="OrthoDB" id="1906016at2759"/>
<reference evidence="3" key="1">
    <citation type="journal article" date="2016" name="Nature">
        <title>The genome of the seagrass Zostera marina reveals angiosperm adaptation to the sea.</title>
        <authorList>
            <person name="Olsen J.L."/>
            <person name="Rouze P."/>
            <person name="Verhelst B."/>
            <person name="Lin Y.-C."/>
            <person name="Bayer T."/>
            <person name="Collen J."/>
            <person name="Dattolo E."/>
            <person name="De Paoli E."/>
            <person name="Dittami S."/>
            <person name="Maumus F."/>
            <person name="Michel G."/>
            <person name="Kersting A."/>
            <person name="Lauritano C."/>
            <person name="Lohaus R."/>
            <person name="Toepel M."/>
            <person name="Tonon T."/>
            <person name="Vanneste K."/>
            <person name="Amirebrahimi M."/>
            <person name="Brakel J."/>
            <person name="Bostroem C."/>
            <person name="Chovatia M."/>
            <person name="Grimwood J."/>
            <person name="Jenkins J.W."/>
            <person name="Jueterbock A."/>
            <person name="Mraz A."/>
            <person name="Stam W.T."/>
            <person name="Tice H."/>
            <person name="Bornberg-Bauer E."/>
            <person name="Green P.J."/>
            <person name="Pearson G.A."/>
            <person name="Procaccini G."/>
            <person name="Duarte C.M."/>
            <person name="Schmutz J."/>
            <person name="Reusch T.B.H."/>
            <person name="Van de Peer Y."/>
        </authorList>
    </citation>
    <scope>NUCLEOTIDE SEQUENCE [LARGE SCALE GENOMIC DNA]</scope>
    <source>
        <strain evidence="3">cv. Finnish</strain>
    </source>
</reference>
<sequence length="631" mass="71627">MAKSLVLLGDDGLGFDLARTLERSGVWRSWLGESAYSAFIPHLSSPSTWENFMSSSPTGAILSSSKSHIQLQLRVRALLYDKASATLFSCPDDVGASPSSLSGINPKYLQLHGDDVYFSLEDMAPSDAATANHYQSKVRTSRQVLGIKRKHDELPDLWYDRFFDSQKKHISHKFSCGNLDSSKRTPEGMSLYLKHLHTHKRSRQTFISADNSIPNNLSRGHSDVPKAENFIPEIMFPSNCVPDSAIPFRNAQAREKIDKNVELFGVLDSLPHLITPSPAMIERFGIRPEYLKVEFGRSKYRGKDRSESGGETLSEKQAISISQKVVACTLENAGFDSGAEVLFDVLPRFLGNHIFKLANTLKLLSDSYIKQHTSTELLKMFLKSTGFSNVGILSDYIKTSNKKVPHQNQPEVQPFQSQHQSQILQNQQQQRLMQSQMKTFNPQNLMYQQQQILQKQQQFMQQHMRRQQLSAAARNAGIMENDRSLLEVKTENMSDAQIDGNTNIMNRQLQFRRQQQQQQQQRQHQQQQQQQQQQMAALCNATNQTQNSHQFKQFSTVHSPQLQQQQQQQMVAIVNATNQTQNSHQFKQFSTVHSPQLQTQASFNSRSQPVKVEGFQELMGGGGRESTSKHD</sequence>
<name>A0A0K9PG96_ZOSMR</name>
<organism evidence="2 3">
    <name type="scientific">Zostera marina</name>
    <name type="common">Eelgrass</name>
    <dbReference type="NCBI Taxonomy" id="29655"/>
    <lineage>
        <taxon>Eukaryota</taxon>
        <taxon>Viridiplantae</taxon>
        <taxon>Streptophyta</taxon>
        <taxon>Embryophyta</taxon>
        <taxon>Tracheophyta</taxon>
        <taxon>Spermatophyta</taxon>
        <taxon>Magnoliopsida</taxon>
        <taxon>Liliopsida</taxon>
        <taxon>Zosteraceae</taxon>
        <taxon>Zostera</taxon>
    </lineage>
</organism>
<dbReference type="STRING" id="29655.A0A0K9PG96"/>
<protein>
    <recommendedName>
        <fullName evidence="4">Bromodomain associated domain-containing protein</fullName>
    </recommendedName>
</protein>
<dbReference type="EMBL" id="LFYR01000864">
    <property type="protein sequence ID" value="KMZ67999.1"/>
    <property type="molecule type" value="Genomic_DNA"/>
</dbReference>
<dbReference type="PANTHER" id="PTHR37604:SF1">
    <property type="entry name" value="TRANSCRIPTION INITIATION FACTOR TFIID SUBUNIT"/>
    <property type="match status" value="1"/>
</dbReference>
<keyword evidence="3" id="KW-1185">Reference proteome</keyword>
<feature type="region of interest" description="Disordered" evidence="1">
    <location>
        <begin position="600"/>
        <end position="631"/>
    </location>
</feature>
<proteinExistence type="predicted"/>
<dbReference type="Proteomes" id="UP000036987">
    <property type="component" value="Unassembled WGS sequence"/>
</dbReference>
<dbReference type="PANTHER" id="PTHR37604">
    <property type="entry name" value="TRANSCRIPTION INITIATION FACTOR TFIID SUBUNIT"/>
    <property type="match status" value="1"/>
</dbReference>
<dbReference type="OMA" id="DTWYKQY"/>
<evidence type="ECO:0000313" key="2">
    <source>
        <dbReference type="EMBL" id="KMZ67999.1"/>
    </source>
</evidence>
<dbReference type="AlphaFoldDB" id="A0A0K9PG96"/>
<comment type="caution">
    <text evidence="2">The sequence shown here is derived from an EMBL/GenBank/DDBJ whole genome shotgun (WGS) entry which is preliminary data.</text>
</comment>
<gene>
    <name evidence="2" type="ORF">ZOSMA_24G00190</name>
</gene>
<accession>A0A0K9PG96</accession>
<evidence type="ECO:0008006" key="4">
    <source>
        <dbReference type="Google" id="ProtNLM"/>
    </source>
</evidence>